<organism evidence="2 3">
    <name type="scientific">Monilinia fructicola</name>
    <name type="common">Brown rot fungus</name>
    <name type="synonym">Ciboria fructicola</name>
    <dbReference type="NCBI Taxonomy" id="38448"/>
    <lineage>
        <taxon>Eukaryota</taxon>
        <taxon>Fungi</taxon>
        <taxon>Dikarya</taxon>
        <taxon>Ascomycota</taxon>
        <taxon>Pezizomycotina</taxon>
        <taxon>Leotiomycetes</taxon>
        <taxon>Helotiales</taxon>
        <taxon>Sclerotiniaceae</taxon>
        <taxon>Monilinia</taxon>
    </lineage>
</organism>
<comment type="caution">
    <text evidence="2">The sequence shown here is derived from an EMBL/GenBank/DDBJ whole genome shotgun (WGS) entry which is preliminary data.</text>
</comment>
<dbReference type="Proteomes" id="UP000322873">
    <property type="component" value="Unassembled WGS sequence"/>
</dbReference>
<evidence type="ECO:0000256" key="1">
    <source>
        <dbReference type="SAM" id="MobiDB-lite"/>
    </source>
</evidence>
<proteinExistence type="predicted"/>
<gene>
    <name evidence="2" type="ORF">EYC84_010896</name>
</gene>
<feature type="region of interest" description="Disordered" evidence="1">
    <location>
        <begin position="16"/>
        <end position="90"/>
    </location>
</feature>
<feature type="compositionally biased region" description="Basic residues" evidence="1">
    <location>
        <begin position="41"/>
        <end position="55"/>
    </location>
</feature>
<sequence>MDECLYHHLENNATTTLEPHSRYHEMKHSRKLTLQNSHPHSTIHHHSTIHRRHHPSSPPSAPTPDQQPPKINTTHTPSKKQPPSTSPVLLSIRNSPFKIPPRLTLPNTTIPNPTIQTHPPIRKITIRYLFAELGKVHSLAGEFELEFDWYFASSIKLQIFALLYLSCASVGA</sequence>
<feature type="compositionally biased region" description="Pro residues" evidence="1">
    <location>
        <begin position="56"/>
        <end position="67"/>
    </location>
</feature>
<evidence type="ECO:0000313" key="3">
    <source>
        <dbReference type="Proteomes" id="UP000322873"/>
    </source>
</evidence>
<dbReference type="AlphaFoldDB" id="A0A5M9J9C3"/>
<dbReference type="EMBL" id="VICG01000014">
    <property type="protein sequence ID" value="KAA8565150.1"/>
    <property type="molecule type" value="Genomic_DNA"/>
</dbReference>
<protein>
    <submittedName>
        <fullName evidence="2">Uncharacterized protein</fullName>
    </submittedName>
</protein>
<reference evidence="2 3" key="1">
    <citation type="submission" date="2019-06" db="EMBL/GenBank/DDBJ databases">
        <title>Genome Sequence of the Brown Rot Fungal Pathogen Monilinia fructicola.</title>
        <authorList>
            <person name="De Miccolis Angelini R.M."/>
            <person name="Landi L."/>
            <person name="Abate D."/>
            <person name="Pollastro S."/>
            <person name="Romanazzi G."/>
            <person name="Faretra F."/>
        </authorList>
    </citation>
    <scope>NUCLEOTIDE SEQUENCE [LARGE SCALE GENOMIC DNA]</scope>
    <source>
        <strain evidence="2 3">Mfrc123</strain>
    </source>
</reference>
<feature type="compositionally biased region" description="Low complexity" evidence="1">
    <location>
        <begin position="73"/>
        <end position="87"/>
    </location>
</feature>
<evidence type="ECO:0000313" key="2">
    <source>
        <dbReference type="EMBL" id="KAA8565150.1"/>
    </source>
</evidence>
<name>A0A5M9J9C3_MONFR</name>
<keyword evidence="3" id="KW-1185">Reference proteome</keyword>
<accession>A0A5M9J9C3</accession>